<dbReference type="Proteomes" id="UP000033999">
    <property type="component" value="Unassembled WGS sequence"/>
</dbReference>
<sequence length="247" mass="28021">MEFNPHNTIVQLCLKGMGMEDAGKNEDASTLFMEAWNEATNDFEHYLAAYYVARQQKAVLDKVQWYETALQYALRIDDIAVKSGLPTVYTHIAECYENINDPDNAKKNYNLAASFRDRVSDTVPFYHGTKADLHAGDLLTAGNDSNYTSEFRMNHIYFTALPNGAGLAATLAKGDGLERVYMVEPTGSFENDPNVTDQKFPGNLTRSYRSEAPLTIVREVTDWTQQTPEQLKQWRKRITNTKEDIIN</sequence>
<accession>A0A0G1QH80</accession>
<evidence type="ECO:0000313" key="3">
    <source>
        <dbReference type="Proteomes" id="UP000033999"/>
    </source>
</evidence>
<dbReference type="Gene3D" id="3.20.170.40">
    <property type="entry name" value="Rifampin ADP-ribosyltransferase domain"/>
    <property type="match status" value="1"/>
</dbReference>
<protein>
    <recommendedName>
        <fullName evidence="1">Rifampin ADP-ribosyltransferase domain-containing protein</fullName>
    </recommendedName>
</protein>
<dbReference type="NCBIfam" id="NF033144">
    <property type="entry name" value="rifampin_ARR"/>
    <property type="match status" value="1"/>
</dbReference>
<dbReference type="Pfam" id="PF12120">
    <property type="entry name" value="Arr-ms"/>
    <property type="match status" value="1"/>
</dbReference>
<dbReference type="EMBL" id="LCKX01000003">
    <property type="protein sequence ID" value="KKU08020.1"/>
    <property type="molecule type" value="Genomic_DNA"/>
</dbReference>
<organism evidence="2 3">
    <name type="scientific">Candidatus Magasanikbacteria bacterium GW2011_GWA2_45_39</name>
    <dbReference type="NCBI Taxonomy" id="1619041"/>
    <lineage>
        <taxon>Bacteria</taxon>
        <taxon>Candidatus Magasanikiibacteriota</taxon>
    </lineage>
</organism>
<gene>
    <name evidence="2" type="ORF">UX10_C0003G0030</name>
</gene>
<dbReference type="SUPFAM" id="SSF48452">
    <property type="entry name" value="TPR-like"/>
    <property type="match status" value="1"/>
</dbReference>
<dbReference type="Gene3D" id="1.25.40.10">
    <property type="entry name" value="Tetratricopeptide repeat domain"/>
    <property type="match status" value="1"/>
</dbReference>
<comment type="caution">
    <text evidence="2">The sequence shown here is derived from an EMBL/GenBank/DDBJ whole genome shotgun (WGS) entry which is preliminary data.</text>
</comment>
<dbReference type="AlphaFoldDB" id="A0A0G1QH80"/>
<proteinExistence type="predicted"/>
<feature type="domain" description="Rifampin ADP-ribosyltransferase" evidence="1">
    <location>
        <begin position="125"/>
        <end position="223"/>
    </location>
</feature>
<evidence type="ECO:0000313" key="2">
    <source>
        <dbReference type="EMBL" id="KKU08020.1"/>
    </source>
</evidence>
<reference evidence="2 3" key="1">
    <citation type="journal article" date="2015" name="Nature">
        <title>rRNA introns, odd ribosomes, and small enigmatic genomes across a large radiation of phyla.</title>
        <authorList>
            <person name="Brown C.T."/>
            <person name="Hug L.A."/>
            <person name="Thomas B.C."/>
            <person name="Sharon I."/>
            <person name="Castelle C.J."/>
            <person name="Singh A."/>
            <person name="Wilkins M.J."/>
            <person name="Williams K.H."/>
            <person name="Banfield J.F."/>
        </authorList>
    </citation>
    <scope>NUCLEOTIDE SEQUENCE [LARGE SCALE GENOMIC DNA]</scope>
</reference>
<dbReference type="InterPro" id="IPR011990">
    <property type="entry name" value="TPR-like_helical_dom_sf"/>
</dbReference>
<name>A0A0G1QH80_9BACT</name>
<dbReference type="InterPro" id="IPR038611">
    <property type="entry name" value="Arr_sf"/>
</dbReference>
<dbReference type="PATRIC" id="fig|1619041.3.peg.138"/>
<evidence type="ECO:0000259" key="1">
    <source>
        <dbReference type="Pfam" id="PF12120"/>
    </source>
</evidence>
<dbReference type="InterPro" id="IPR021975">
    <property type="entry name" value="Rifampin_Arr"/>
</dbReference>